<dbReference type="SUPFAM" id="SSF55874">
    <property type="entry name" value="ATPase domain of HSP90 chaperone/DNA topoisomerase II/histidine kinase"/>
    <property type="match status" value="1"/>
</dbReference>
<feature type="transmembrane region" description="Helical" evidence="10">
    <location>
        <begin position="243"/>
        <end position="261"/>
    </location>
</feature>
<feature type="transmembrane region" description="Helical" evidence="10">
    <location>
        <begin position="218"/>
        <end position="237"/>
    </location>
</feature>
<evidence type="ECO:0000313" key="15">
    <source>
        <dbReference type="Proteomes" id="UP000292235"/>
    </source>
</evidence>
<evidence type="ECO:0000259" key="13">
    <source>
        <dbReference type="Pfam" id="PF07730"/>
    </source>
</evidence>
<feature type="domain" description="Phage shock protein PspC N-terminal" evidence="12">
    <location>
        <begin position="366"/>
        <end position="418"/>
    </location>
</feature>
<keyword evidence="10" id="KW-0472">Membrane</keyword>
<evidence type="ECO:0000256" key="1">
    <source>
        <dbReference type="ARBA" id="ARBA00000085"/>
    </source>
</evidence>
<dbReference type="KEGG" id="strr:EKD16_04145"/>
<dbReference type="Pfam" id="PF02518">
    <property type="entry name" value="HATPase_c"/>
    <property type="match status" value="1"/>
</dbReference>
<feature type="region of interest" description="Disordered" evidence="9">
    <location>
        <begin position="268"/>
        <end position="335"/>
    </location>
</feature>
<dbReference type="EC" id="2.7.13.3" evidence="2"/>
<dbReference type="Gene3D" id="1.20.5.1930">
    <property type="match status" value="1"/>
</dbReference>
<gene>
    <name evidence="14" type="primary">liaS2</name>
    <name evidence="14" type="ORF">EKD16_04145</name>
</gene>
<feature type="transmembrane region" description="Helical" evidence="10">
    <location>
        <begin position="476"/>
        <end position="503"/>
    </location>
</feature>
<feature type="transmembrane region" description="Helical" evidence="10">
    <location>
        <begin position="394"/>
        <end position="415"/>
    </location>
</feature>
<reference evidence="14 15" key="1">
    <citation type="submission" date="2019-02" db="EMBL/GenBank/DDBJ databases">
        <authorList>
            <person name="Khodamoradi S."/>
            <person name="Hahnke R.L."/>
            <person name="Kaempfer P."/>
            <person name="Schumann P."/>
            <person name="Rohde M."/>
            <person name="Steinert M."/>
            <person name="Luzhetskyy A."/>
            <person name="Wink J."/>
            <person name="Ruckert C."/>
        </authorList>
    </citation>
    <scope>NUCLEOTIDE SEQUENCE [LARGE SCALE GENOMIC DNA]</scope>
    <source>
        <strain evidence="14 15">M2</strain>
    </source>
</reference>
<feature type="region of interest" description="Disordered" evidence="9">
    <location>
        <begin position="1"/>
        <end position="30"/>
    </location>
</feature>
<feature type="compositionally biased region" description="Basic and acidic residues" evidence="9">
    <location>
        <begin position="17"/>
        <end position="30"/>
    </location>
</feature>
<feature type="transmembrane region" description="Helical" evidence="10">
    <location>
        <begin position="89"/>
        <end position="108"/>
    </location>
</feature>
<evidence type="ECO:0000256" key="7">
    <source>
        <dbReference type="ARBA" id="ARBA00022840"/>
    </source>
</evidence>
<dbReference type="GO" id="GO:0016020">
    <property type="term" value="C:membrane"/>
    <property type="evidence" value="ECO:0007669"/>
    <property type="project" value="InterPro"/>
</dbReference>
<organism evidence="14 15">
    <name type="scientific">Streptomonospora litoralis</name>
    <dbReference type="NCBI Taxonomy" id="2498135"/>
    <lineage>
        <taxon>Bacteria</taxon>
        <taxon>Bacillati</taxon>
        <taxon>Actinomycetota</taxon>
        <taxon>Actinomycetes</taxon>
        <taxon>Streptosporangiales</taxon>
        <taxon>Nocardiopsidaceae</taxon>
        <taxon>Streptomonospora</taxon>
    </lineage>
</organism>
<dbReference type="InterPro" id="IPR003594">
    <property type="entry name" value="HATPase_dom"/>
</dbReference>
<evidence type="ECO:0000256" key="5">
    <source>
        <dbReference type="ARBA" id="ARBA00022741"/>
    </source>
</evidence>
<name>A0A4P6Q1F1_9ACTN</name>
<proteinExistence type="predicted"/>
<feature type="transmembrane region" description="Helical" evidence="10">
    <location>
        <begin position="445"/>
        <end position="464"/>
    </location>
</feature>
<feature type="transmembrane region" description="Helical" evidence="10">
    <location>
        <begin position="146"/>
        <end position="163"/>
    </location>
</feature>
<evidence type="ECO:0000256" key="10">
    <source>
        <dbReference type="SAM" id="Phobius"/>
    </source>
</evidence>
<evidence type="ECO:0000256" key="6">
    <source>
        <dbReference type="ARBA" id="ARBA00022777"/>
    </source>
</evidence>
<keyword evidence="4 14" id="KW-0808">Transferase</keyword>
<feature type="transmembrane region" description="Helical" evidence="10">
    <location>
        <begin position="170"/>
        <end position="187"/>
    </location>
</feature>
<dbReference type="Pfam" id="PF07730">
    <property type="entry name" value="HisKA_3"/>
    <property type="match status" value="1"/>
</dbReference>
<dbReference type="OrthoDB" id="3288457at2"/>
<accession>A0A4P6Q1F1</accession>
<dbReference type="EMBL" id="CP036455">
    <property type="protein sequence ID" value="QBI52639.1"/>
    <property type="molecule type" value="Genomic_DNA"/>
</dbReference>
<dbReference type="GO" id="GO:0000155">
    <property type="term" value="F:phosphorelay sensor kinase activity"/>
    <property type="evidence" value="ECO:0007669"/>
    <property type="project" value="InterPro"/>
</dbReference>
<dbReference type="AlphaFoldDB" id="A0A4P6Q1F1"/>
<dbReference type="InterPro" id="IPR036890">
    <property type="entry name" value="HATPase_C_sf"/>
</dbReference>
<dbReference type="Gene3D" id="3.30.565.10">
    <property type="entry name" value="Histidine kinase-like ATPase, C-terminal domain"/>
    <property type="match status" value="1"/>
</dbReference>
<dbReference type="PANTHER" id="PTHR24421">
    <property type="entry name" value="NITRATE/NITRITE SENSOR PROTEIN NARX-RELATED"/>
    <property type="match status" value="1"/>
</dbReference>
<dbReference type="GO" id="GO:0005524">
    <property type="term" value="F:ATP binding"/>
    <property type="evidence" value="ECO:0007669"/>
    <property type="project" value="UniProtKB-KW"/>
</dbReference>
<keyword evidence="10" id="KW-0812">Transmembrane</keyword>
<feature type="transmembrane region" description="Helical" evidence="10">
    <location>
        <begin position="577"/>
        <end position="595"/>
    </location>
</feature>
<evidence type="ECO:0000256" key="3">
    <source>
        <dbReference type="ARBA" id="ARBA00022553"/>
    </source>
</evidence>
<dbReference type="RefSeq" id="WP_131097161.1">
    <property type="nucleotide sequence ID" value="NZ_CP036455.1"/>
</dbReference>
<evidence type="ECO:0000256" key="9">
    <source>
        <dbReference type="SAM" id="MobiDB-lite"/>
    </source>
</evidence>
<keyword evidence="8" id="KW-0902">Two-component regulatory system</keyword>
<dbReference type="PANTHER" id="PTHR24421:SF10">
    <property type="entry name" value="NITRATE_NITRITE SENSOR PROTEIN NARQ"/>
    <property type="match status" value="1"/>
</dbReference>
<keyword evidence="10" id="KW-1133">Transmembrane helix</keyword>
<dbReference type="Proteomes" id="UP000292235">
    <property type="component" value="Chromosome"/>
</dbReference>
<evidence type="ECO:0000256" key="8">
    <source>
        <dbReference type="ARBA" id="ARBA00023012"/>
    </source>
</evidence>
<evidence type="ECO:0000259" key="11">
    <source>
        <dbReference type="Pfam" id="PF02518"/>
    </source>
</evidence>
<comment type="catalytic activity">
    <reaction evidence="1">
        <text>ATP + protein L-histidine = ADP + protein N-phospho-L-histidine.</text>
        <dbReference type="EC" id="2.7.13.3"/>
    </reaction>
</comment>
<dbReference type="CDD" id="cd16917">
    <property type="entry name" value="HATPase_UhpB-NarQ-NarX-like"/>
    <property type="match status" value="1"/>
</dbReference>
<protein>
    <recommendedName>
        <fullName evidence="2">histidine kinase</fullName>
        <ecNumber evidence="2">2.7.13.3</ecNumber>
    </recommendedName>
</protein>
<feature type="transmembrane region" description="Helical" evidence="10">
    <location>
        <begin position="120"/>
        <end position="140"/>
    </location>
</feature>
<feature type="domain" description="Histidine kinase/HSP90-like ATPase" evidence="11">
    <location>
        <begin position="742"/>
        <end position="842"/>
    </location>
</feature>
<keyword evidence="7" id="KW-0067">ATP-binding</keyword>
<feature type="domain" description="Signal transduction histidine kinase subgroup 3 dimerisation and phosphoacceptor" evidence="13">
    <location>
        <begin position="624"/>
        <end position="690"/>
    </location>
</feature>
<dbReference type="InterPro" id="IPR011712">
    <property type="entry name" value="Sig_transdc_His_kin_sub3_dim/P"/>
</dbReference>
<evidence type="ECO:0000313" key="14">
    <source>
        <dbReference type="EMBL" id="QBI52639.1"/>
    </source>
</evidence>
<dbReference type="Pfam" id="PF04024">
    <property type="entry name" value="PspC"/>
    <property type="match status" value="2"/>
</dbReference>
<sequence length="856" mass="88802">MADEDEAAGGTGPGRTAEGRDSRTARRRGTDVLVAAAADALLRRPRDVRRWLPAAEPEREDTAPPLLGGVCAAIAARNGLPAAWVRRRFAVFVVPLLIYPLLWLLRLAERPSAEGRERTDGILAVAAAALGTGAACAAQLPSTAGSFYASLFGLALGAPLLALRVSVLLTWRLMAATLAVVGLLLAIGDAPGLPFPTAAALAYLLVLFLVGTQHDGSTVAAVGVCTAVAVVAITAIAPVDAAAGLWCTTAAAAALLLGDNVRMRRADTGRLRPEPPAARPRSVGAPRAPVARISADAAAGAETPALTGETDGRGDPRGLGAEDSAADHNGNRVPGPRTVVRAVLDALWRTPGGRPQGPLRLFHGPIRPLHGRIIGGVCAGLGRGSELMTITLRILFPIVSFPLGVAAYLLLWLLLPDERAETGQAEPTGSGMADRPVPPVQPREVTAWFLLLGISTGLAALVAAQLVQMHQVDPTLAVLLGAVIGLPFALLPLAPLLTWRIMAAGLFVGLFTVNTASPYLPTYLLWPWPAAALLILPIVLYTVAVNYPGRTTVGVGLVTVVADIFAAYPLVRTHPGQTFWIAVVAGAVLLFGYNVRGRRAAQRRLARESALRRRGRARQAVLEERSRIARELHDVVSHHMSMIAIQADAAPYKFPGLDAGPAATFTTVRDAARDALAEMRRVVGLLREEDEVPEDAPQPGLAMLPDLVESARRASIDVTLEGGPEAARAAARGLPGAADVSAYRIVQESLSNAGRHAPGAPVAVTVSRTAATLTVRVVNGPPVGEGHEQGGGERGSPHPAALDSGGHGLVGMRERTAMLGGSLRAAPTGDGGFDVVAELPVASGAHGPADDGAEPG</sequence>
<keyword evidence="5" id="KW-0547">Nucleotide-binding</keyword>
<evidence type="ECO:0000259" key="12">
    <source>
        <dbReference type="Pfam" id="PF04024"/>
    </source>
</evidence>
<feature type="domain" description="Phage shock protein PspC N-terminal" evidence="12">
    <location>
        <begin position="66"/>
        <end position="105"/>
    </location>
</feature>
<dbReference type="InterPro" id="IPR007168">
    <property type="entry name" value="Phageshock_PspC_N"/>
</dbReference>
<feature type="region of interest" description="Disordered" evidence="9">
    <location>
        <begin position="779"/>
        <end position="808"/>
    </location>
</feature>
<keyword evidence="3" id="KW-0597">Phosphoprotein</keyword>
<keyword evidence="6 14" id="KW-0418">Kinase</keyword>
<dbReference type="InterPro" id="IPR050482">
    <property type="entry name" value="Sensor_HK_TwoCompSys"/>
</dbReference>
<evidence type="ECO:0000256" key="2">
    <source>
        <dbReference type="ARBA" id="ARBA00012438"/>
    </source>
</evidence>
<feature type="transmembrane region" description="Helical" evidence="10">
    <location>
        <begin position="523"/>
        <end position="544"/>
    </location>
</feature>
<feature type="transmembrane region" description="Helical" evidence="10">
    <location>
        <begin position="551"/>
        <end position="571"/>
    </location>
</feature>
<feature type="transmembrane region" description="Helical" evidence="10">
    <location>
        <begin position="193"/>
        <end position="211"/>
    </location>
</feature>
<dbReference type="GO" id="GO:0046983">
    <property type="term" value="F:protein dimerization activity"/>
    <property type="evidence" value="ECO:0007669"/>
    <property type="project" value="InterPro"/>
</dbReference>
<evidence type="ECO:0000256" key="4">
    <source>
        <dbReference type="ARBA" id="ARBA00022679"/>
    </source>
</evidence>
<keyword evidence="15" id="KW-1185">Reference proteome</keyword>